<proteinExistence type="predicted"/>
<dbReference type="InterPro" id="IPR051702">
    <property type="entry name" value="SH3_domain_YSC84-like"/>
</dbReference>
<dbReference type="PANTHER" id="PTHR15629:SF2">
    <property type="entry name" value="SH3 DOMAIN-CONTAINING YSC84-LIKE PROTEIN 1"/>
    <property type="match status" value="1"/>
</dbReference>
<feature type="region of interest" description="Disordered" evidence="1">
    <location>
        <begin position="931"/>
        <end position="958"/>
    </location>
</feature>
<dbReference type="PANTHER" id="PTHR15629">
    <property type="entry name" value="SH3YL1 PROTEIN"/>
    <property type="match status" value="1"/>
</dbReference>
<protein>
    <recommendedName>
        <fullName evidence="2">Ysc84 actin-binding domain-containing protein</fullName>
    </recommendedName>
</protein>
<dbReference type="Pfam" id="PF04366">
    <property type="entry name" value="Ysc84"/>
    <property type="match status" value="1"/>
</dbReference>
<dbReference type="InterPro" id="IPR007461">
    <property type="entry name" value="Ysc84_actin-binding"/>
</dbReference>
<dbReference type="AlphaFoldDB" id="A0A9W7KZ60"/>
<name>A0A9W7KZ60_9STRA</name>
<dbReference type="GO" id="GO:0035091">
    <property type="term" value="F:phosphatidylinositol binding"/>
    <property type="evidence" value="ECO:0007669"/>
    <property type="project" value="TreeGrafter"/>
</dbReference>
<evidence type="ECO:0000313" key="3">
    <source>
        <dbReference type="EMBL" id="GMI16744.1"/>
    </source>
</evidence>
<evidence type="ECO:0000256" key="1">
    <source>
        <dbReference type="SAM" id="MobiDB-lite"/>
    </source>
</evidence>
<reference evidence="4" key="1">
    <citation type="journal article" date="2023" name="Commun. Biol.">
        <title>Genome analysis of Parmales, the sister group of diatoms, reveals the evolutionary specialization of diatoms from phago-mixotrophs to photoautotrophs.</title>
        <authorList>
            <person name="Ban H."/>
            <person name="Sato S."/>
            <person name="Yoshikawa S."/>
            <person name="Yamada K."/>
            <person name="Nakamura Y."/>
            <person name="Ichinomiya M."/>
            <person name="Sato N."/>
            <person name="Blanc-Mathieu R."/>
            <person name="Endo H."/>
            <person name="Kuwata A."/>
            <person name="Ogata H."/>
        </authorList>
    </citation>
    <scope>NUCLEOTIDE SEQUENCE [LARGE SCALE GENOMIC DNA]</scope>
    <source>
        <strain evidence="4">NIES 3700</strain>
    </source>
</reference>
<feature type="compositionally biased region" description="Basic and acidic residues" evidence="1">
    <location>
        <begin position="867"/>
        <end position="876"/>
    </location>
</feature>
<feature type="region of interest" description="Disordered" evidence="1">
    <location>
        <begin position="859"/>
        <end position="912"/>
    </location>
</feature>
<evidence type="ECO:0000313" key="4">
    <source>
        <dbReference type="Proteomes" id="UP001165122"/>
    </source>
</evidence>
<keyword evidence="4" id="KW-1185">Reference proteome</keyword>
<gene>
    <name evidence="3" type="ORF">TrLO_g3669</name>
</gene>
<evidence type="ECO:0000259" key="2">
    <source>
        <dbReference type="Pfam" id="PF04366"/>
    </source>
</evidence>
<feature type="compositionally biased region" description="Basic and acidic residues" evidence="1">
    <location>
        <begin position="943"/>
        <end position="955"/>
    </location>
</feature>
<comment type="caution">
    <text evidence="3">The sequence shown here is derived from an EMBL/GenBank/DDBJ whole genome shotgun (WGS) entry which is preliminary data.</text>
</comment>
<dbReference type="Proteomes" id="UP001165122">
    <property type="component" value="Unassembled WGS sequence"/>
</dbReference>
<sequence length="1009" mass="109918">MLSSVLDTFTSFTACSTNLSDSFLHSDAPHTSLHTLTLHPIPLKSYSYTLPFTYIEINDRMIPTSGEFKGFEIRLIATITTVQKDTLAQSSYSTFAEAQHNMKQRTSYKEAVSMLEGVGKKDTIVIVLAELRKYVEVGGLGGTWNWEIGEECCKAVETLREFEGINWGVVKLTLLNEKPPLFLKSMSDMLANAKGLCFIKSTKLAVGVGIQAGTGIVIARNGDGWSAPSSFGMVGGVLGGVGAASSSILFIISSEEGLQQFMEGEVVVGGGGVGAVAGRGKEGFIGASAANCGSITFDDQGSCGADAFTEPFLKSHKKTDSRGTIERPNSVFSSMTQSMTEIPAAGGGVTALTAFAISAGAYVGISVEGCRLFCRDSVNQSLYKMRTGREVTPRDLLSGRVDNPSCAKNLYTALHSFESYSTVTYPEIPDTIGQAVIAENPTIFGKTEKENEVPASIASAWRAVNAAKKKSADIKDFEKLTLKALHKGIAVTAVLEESSRKPAILKVQMGEDGYLKIGFQFSQSQSQSQPSPTIQSSFTLSSSIDLHSVDAVAFEPFIDFPINFGESSEKFRLCNLQNIDDNTLAFFCDSVKENVFLLAGIRMLSVTEARRLGRKSTTLYPTLSDYSLTEGDPGAPTLSRCIGCLTAKFNFEALRIFLIDPDSPVMEDFRHVAAHYDGQATNWKPDGGDWDCSTECDGTVASDDDKTLGSSVGSVHTHSHSQGKLFLMNMTGYKRSFRFRREGRDENSEKPSEIVIEAQKIEMDSDSSFTLSRSYQHSAAGFSHRARITMTLTQPSPHHIALESFSKVIGPRGGNMETDSVIYQVQQEVEGAWGEGGLLCYINETLMDGRGEIMKGETSTFASLSRSPERPEEKRNSKSPVEQKAADNELVNKDSSSSLSTQSSSMQVQNNQPTVMVMPLPKLPLTLLPCPVEDDEDNLTQDTEDRKQMSRDDERRRKRGMLRTGFAVDEVRRNLIESRDDIDVDIIEEEGGGKNDKKVKGILTKIGLK</sequence>
<organism evidence="3 4">
    <name type="scientific">Triparma laevis f. longispina</name>
    <dbReference type="NCBI Taxonomy" id="1714387"/>
    <lineage>
        <taxon>Eukaryota</taxon>
        <taxon>Sar</taxon>
        <taxon>Stramenopiles</taxon>
        <taxon>Ochrophyta</taxon>
        <taxon>Bolidophyceae</taxon>
        <taxon>Parmales</taxon>
        <taxon>Triparmaceae</taxon>
        <taxon>Triparma</taxon>
    </lineage>
</organism>
<dbReference type="OrthoDB" id="443981at2759"/>
<feature type="compositionally biased region" description="Low complexity" evidence="1">
    <location>
        <begin position="895"/>
        <end position="905"/>
    </location>
</feature>
<feature type="domain" description="Ysc84 actin-binding" evidence="2">
    <location>
        <begin position="240"/>
        <end position="416"/>
    </location>
</feature>
<accession>A0A9W7KZ60</accession>
<dbReference type="EMBL" id="BRXW01000263">
    <property type="protein sequence ID" value="GMI16744.1"/>
    <property type="molecule type" value="Genomic_DNA"/>
</dbReference>